<keyword evidence="3 7" id="KW-0812">Transmembrane</keyword>
<dbReference type="Proteomes" id="UP001524642">
    <property type="component" value="Unassembled WGS sequence"/>
</dbReference>
<keyword evidence="4 7" id="KW-1133">Transmembrane helix</keyword>
<feature type="domain" description="MotA/TolQ/ExbB proton channel" evidence="8">
    <location>
        <begin position="118"/>
        <end position="238"/>
    </location>
</feature>
<comment type="subcellular location">
    <subcellularLocation>
        <location evidence="1">Cell membrane</location>
        <topology evidence="1">Multi-pass membrane protein</topology>
    </subcellularLocation>
    <subcellularLocation>
        <location evidence="6">Membrane</location>
        <topology evidence="6">Multi-pass membrane protein</topology>
    </subcellularLocation>
</comment>
<proteinExistence type="inferred from homology"/>
<evidence type="ECO:0000256" key="1">
    <source>
        <dbReference type="ARBA" id="ARBA00004651"/>
    </source>
</evidence>
<keyword evidence="2" id="KW-1003">Cell membrane</keyword>
<gene>
    <name evidence="9" type="ORF">NRP21_16920</name>
</gene>
<dbReference type="InterPro" id="IPR050790">
    <property type="entry name" value="ExbB/TolQ_transport"/>
</dbReference>
<keyword evidence="6" id="KW-0653">Protein transport</keyword>
<feature type="transmembrane region" description="Helical" evidence="7">
    <location>
        <begin position="205"/>
        <end position="228"/>
    </location>
</feature>
<evidence type="ECO:0000256" key="5">
    <source>
        <dbReference type="ARBA" id="ARBA00023136"/>
    </source>
</evidence>
<protein>
    <submittedName>
        <fullName evidence="9">MotA/TolQ/ExbB proton channel family protein</fullName>
    </submittedName>
</protein>
<reference evidence="9 10" key="1">
    <citation type="submission" date="2022-06" db="EMBL/GenBank/DDBJ databases">
        <title>Roseomonas CN29.</title>
        <authorList>
            <person name="Cheng Y."/>
            <person name="He X."/>
        </authorList>
    </citation>
    <scope>NUCLEOTIDE SEQUENCE [LARGE SCALE GENOMIC DNA]</scope>
    <source>
        <strain evidence="9 10">CN29</strain>
    </source>
</reference>
<dbReference type="PANTHER" id="PTHR30625">
    <property type="entry name" value="PROTEIN TOLQ"/>
    <property type="match status" value="1"/>
</dbReference>
<dbReference type="PANTHER" id="PTHR30625:SF3">
    <property type="entry name" value="TOL-PAL SYSTEM PROTEIN TOLQ"/>
    <property type="match status" value="1"/>
</dbReference>
<organism evidence="9 10">
    <name type="scientific">Roseomonas populi</name>
    <dbReference type="NCBI Taxonomy" id="3121582"/>
    <lineage>
        <taxon>Bacteria</taxon>
        <taxon>Pseudomonadati</taxon>
        <taxon>Pseudomonadota</taxon>
        <taxon>Alphaproteobacteria</taxon>
        <taxon>Acetobacterales</taxon>
        <taxon>Roseomonadaceae</taxon>
        <taxon>Roseomonas</taxon>
    </lineage>
</organism>
<sequence length="266" mass="27121">MNPATPAPAAAPSVPPAVPAPALPAVPPTGGPVAVPGAPATDLAHAAVAHDLSPLALFLQADPIVKGVMILLLVASIACWGIMIEKMVTARRLRAEARKLASAATGAATPEGGLAADVIRAGAREWHEGRDPAESRGEYRERMEHAMRAPVIAAFRAAEPGLPLLATIGAVGPFIGLFGTVWGIMNSFSGIAASGDTSLAVVAPGIAEALFATAIGLVAAIPSVMAYNRFTVTFARIRQNAFSSIHELSAGMARRPAPARAARAAE</sequence>
<dbReference type="RefSeq" id="WP_257717405.1">
    <property type="nucleotide sequence ID" value="NZ_JANJOU010000015.1"/>
</dbReference>
<keyword evidence="5 7" id="KW-0472">Membrane</keyword>
<evidence type="ECO:0000313" key="9">
    <source>
        <dbReference type="EMBL" id="MCR0983739.1"/>
    </source>
</evidence>
<keyword evidence="6" id="KW-0813">Transport</keyword>
<name>A0ABT1X7P8_9PROT</name>
<keyword evidence="10" id="KW-1185">Reference proteome</keyword>
<accession>A0ABT1X7P8</accession>
<evidence type="ECO:0000256" key="7">
    <source>
        <dbReference type="SAM" id="Phobius"/>
    </source>
</evidence>
<evidence type="ECO:0000256" key="6">
    <source>
        <dbReference type="RuleBase" id="RU004057"/>
    </source>
</evidence>
<evidence type="ECO:0000256" key="3">
    <source>
        <dbReference type="ARBA" id="ARBA00022692"/>
    </source>
</evidence>
<dbReference type="InterPro" id="IPR002898">
    <property type="entry name" value="MotA_ExbB_proton_chnl"/>
</dbReference>
<evidence type="ECO:0000313" key="10">
    <source>
        <dbReference type="Proteomes" id="UP001524642"/>
    </source>
</evidence>
<comment type="caution">
    <text evidence="9">The sequence shown here is derived from an EMBL/GenBank/DDBJ whole genome shotgun (WGS) entry which is preliminary data.</text>
</comment>
<dbReference type="EMBL" id="JANJOU010000015">
    <property type="protein sequence ID" value="MCR0983739.1"/>
    <property type="molecule type" value="Genomic_DNA"/>
</dbReference>
<dbReference type="Pfam" id="PF01618">
    <property type="entry name" value="MotA_ExbB"/>
    <property type="match status" value="1"/>
</dbReference>
<comment type="similarity">
    <text evidence="6">Belongs to the exbB/tolQ family.</text>
</comment>
<evidence type="ECO:0000256" key="4">
    <source>
        <dbReference type="ARBA" id="ARBA00022989"/>
    </source>
</evidence>
<feature type="transmembrane region" description="Helical" evidence="7">
    <location>
        <begin position="64"/>
        <end position="84"/>
    </location>
</feature>
<evidence type="ECO:0000259" key="8">
    <source>
        <dbReference type="Pfam" id="PF01618"/>
    </source>
</evidence>
<evidence type="ECO:0000256" key="2">
    <source>
        <dbReference type="ARBA" id="ARBA00022475"/>
    </source>
</evidence>
<feature type="transmembrane region" description="Helical" evidence="7">
    <location>
        <begin position="164"/>
        <end position="185"/>
    </location>
</feature>